<dbReference type="Proteomes" id="UP000176803">
    <property type="component" value="Unassembled WGS sequence"/>
</dbReference>
<accession>A0A1F7I574</accession>
<protein>
    <recommendedName>
        <fullName evidence="5">DUF3324 domain-containing protein</fullName>
    </recommendedName>
</protein>
<keyword evidence="1" id="KW-1133">Transmembrane helix</keyword>
<keyword evidence="1" id="KW-0812">Transmembrane</keyword>
<evidence type="ECO:0000256" key="2">
    <source>
        <dbReference type="SAM" id="SignalP"/>
    </source>
</evidence>
<evidence type="ECO:0000313" key="3">
    <source>
        <dbReference type="EMBL" id="OGK38528.1"/>
    </source>
</evidence>
<reference evidence="3 4" key="1">
    <citation type="journal article" date="2016" name="Nat. Commun.">
        <title>Thousands of microbial genomes shed light on interconnected biogeochemical processes in an aquifer system.</title>
        <authorList>
            <person name="Anantharaman K."/>
            <person name="Brown C.T."/>
            <person name="Hug L.A."/>
            <person name="Sharon I."/>
            <person name="Castelle C.J."/>
            <person name="Probst A.J."/>
            <person name="Thomas B.C."/>
            <person name="Singh A."/>
            <person name="Wilkins M.J."/>
            <person name="Karaoz U."/>
            <person name="Brodie E.L."/>
            <person name="Williams K.H."/>
            <person name="Hubbard S.S."/>
            <person name="Banfield J.F."/>
        </authorList>
    </citation>
    <scope>NUCLEOTIDE SEQUENCE [LARGE SCALE GENOMIC DNA]</scope>
</reference>
<evidence type="ECO:0008006" key="5">
    <source>
        <dbReference type="Google" id="ProtNLM"/>
    </source>
</evidence>
<dbReference type="EMBL" id="MGAC01000009">
    <property type="protein sequence ID" value="OGK38528.1"/>
    <property type="molecule type" value="Genomic_DNA"/>
</dbReference>
<dbReference type="AlphaFoldDB" id="A0A1F7I574"/>
<feature type="signal peptide" evidence="2">
    <location>
        <begin position="1"/>
        <end position="25"/>
    </location>
</feature>
<evidence type="ECO:0000313" key="4">
    <source>
        <dbReference type="Proteomes" id="UP000176803"/>
    </source>
</evidence>
<keyword evidence="2" id="KW-0732">Signal</keyword>
<evidence type="ECO:0000256" key="1">
    <source>
        <dbReference type="SAM" id="Phobius"/>
    </source>
</evidence>
<gene>
    <name evidence="3" type="ORF">A3F03_03680</name>
</gene>
<keyword evidence="1" id="KW-0472">Membrane</keyword>
<feature type="chain" id="PRO_5009529306" description="DUF3324 domain-containing protein" evidence="2">
    <location>
        <begin position="26"/>
        <end position="317"/>
    </location>
</feature>
<feature type="transmembrane region" description="Helical" evidence="1">
    <location>
        <begin position="274"/>
        <end position="294"/>
    </location>
</feature>
<comment type="caution">
    <text evidence="3">The sequence shown here is derived from an EMBL/GenBank/DDBJ whole genome shotgun (WGS) entry which is preliminary data.</text>
</comment>
<organism evidence="3 4">
    <name type="scientific">Candidatus Roizmanbacteria bacterium RIFCSPHIGHO2_12_FULL_41_11</name>
    <dbReference type="NCBI Taxonomy" id="1802052"/>
    <lineage>
        <taxon>Bacteria</taxon>
        <taxon>Candidatus Roizmaniibacteriota</taxon>
    </lineage>
</organism>
<proteinExistence type="predicted"/>
<sequence length="317" mass="35850">MIKKNIIKIGIALVLLITFTKTGFAASPNTNLLTVEPAYQDVVLNYFEKQKQLTYTITNNTTKKVILKAYAVDVKQNDFTGSIEFIQKDANNPYSLVTYLEVVDPDFELMPKEKYSLVVNVKNDDNLSPGGHYGAVLIQVSSPSEANPVVLPSLAVQIFLRKEGGDKPGLLLESVGWPNRLVWDIPASISLRFANIGNIHLTPYGRIEIRDQFSRLTYVGIVNESSLIIFPKTKRDIIATFRQTSWLLPFSLNVITIQGDELLHKVNYSYQRRFVYINLYAALALMAIIIFAVIKRKLLVSKAREIMQVLKPKRVTR</sequence>
<name>A0A1F7I574_9BACT</name>